<evidence type="ECO:0000259" key="9">
    <source>
        <dbReference type="Pfam" id="PF02278"/>
    </source>
</evidence>
<dbReference type="InterPro" id="IPR011071">
    <property type="entry name" value="Lyase_8-like_C"/>
</dbReference>
<evidence type="ECO:0000256" key="6">
    <source>
        <dbReference type="ARBA" id="ARBA00023239"/>
    </source>
</evidence>
<proteinExistence type="inferred from homology"/>
<dbReference type="InterPro" id="IPR038970">
    <property type="entry name" value="Lyase_8"/>
</dbReference>
<organism evidence="11 12">
    <name type="scientific">Draconibacterium aestuarii</name>
    <dbReference type="NCBI Taxonomy" id="2998507"/>
    <lineage>
        <taxon>Bacteria</taxon>
        <taxon>Pseudomonadati</taxon>
        <taxon>Bacteroidota</taxon>
        <taxon>Bacteroidia</taxon>
        <taxon>Marinilabiliales</taxon>
        <taxon>Prolixibacteraceae</taxon>
        <taxon>Draconibacterium</taxon>
    </lineage>
</organism>
<feature type="active site" evidence="7">
    <location>
        <position position="227"/>
    </location>
</feature>
<feature type="domain" description="Polysaccharide lyase 8 N-terminal alpha-helical" evidence="10">
    <location>
        <begin position="67"/>
        <end position="292"/>
    </location>
</feature>
<dbReference type="Pfam" id="PF08124">
    <property type="entry name" value="Lyase_8_N"/>
    <property type="match status" value="1"/>
</dbReference>
<keyword evidence="4 8" id="KW-0732">Signal</keyword>
<evidence type="ECO:0000256" key="5">
    <source>
        <dbReference type="ARBA" id="ARBA00022837"/>
    </source>
</evidence>
<evidence type="ECO:0000259" key="10">
    <source>
        <dbReference type="Pfam" id="PF08124"/>
    </source>
</evidence>
<dbReference type="InterPro" id="IPR014718">
    <property type="entry name" value="GH-type_carb-bd"/>
</dbReference>
<dbReference type="SUPFAM" id="SSF74650">
    <property type="entry name" value="Galactose mutarotase-like"/>
    <property type="match status" value="1"/>
</dbReference>
<evidence type="ECO:0000313" key="12">
    <source>
        <dbReference type="Proteomes" id="UP001145087"/>
    </source>
</evidence>
<dbReference type="GO" id="GO:0005576">
    <property type="term" value="C:extracellular region"/>
    <property type="evidence" value="ECO:0007669"/>
    <property type="project" value="InterPro"/>
</dbReference>
<dbReference type="Pfam" id="PF02278">
    <property type="entry name" value="Lyase_8"/>
    <property type="match status" value="1"/>
</dbReference>
<comment type="cofactor">
    <cofactor evidence="1">
        <name>Ca(2+)</name>
        <dbReference type="ChEBI" id="CHEBI:29108"/>
    </cofactor>
</comment>
<dbReference type="SUPFAM" id="SSF48230">
    <property type="entry name" value="Chondroitin AC/alginate lyase"/>
    <property type="match status" value="1"/>
</dbReference>
<dbReference type="PANTHER" id="PTHR38481:SF1">
    <property type="entry name" value="HYALURONATE LYASE"/>
    <property type="match status" value="1"/>
</dbReference>
<keyword evidence="6 11" id="KW-0456">Lyase</keyword>
<evidence type="ECO:0000256" key="7">
    <source>
        <dbReference type="PIRSR" id="PIRSR638970-1"/>
    </source>
</evidence>
<evidence type="ECO:0000256" key="8">
    <source>
        <dbReference type="SAM" id="SignalP"/>
    </source>
</evidence>
<evidence type="ECO:0000313" key="11">
    <source>
        <dbReference type="EMBL" id="MCY1719025.1"/>
    </source>
</evidence>
<keyword evidence="5" id="KW-0106">Calcium</keyword>
<dbReference type="InterPro" id="IPR003159">
    <property type="entry name" value="Lyase_8_central_dom"/>
</dbReference>
<dbReference type="PANTHER" id="PTHR38481">
    <property type="entry name" value="HYALURONATE LYASE"/>
    <property type="match status" value="1"/>
</dbReference>
<dbReference type="InterPro" id="IPR012970">
    <property type="entry name" value="Lyase_8_alpha_N"/>
</dbReference>
<dbReference type="AlphaFoldDB" id="A0A9X3J5X0"/>
<evidence type="ECO:0000256" key="2">
    <source>
        <dbReference type="ARBA" id="ARBA00006699"/>
    </source>
</evidence>
<dbReference type="SUPFAM" id="SSF49863">
    <property type="entry name" value="Hyaluronate lyase-like, C-terminal domain"/>
    <property type="match status" value="1"/>
</dbReference>
<dbReference type="GO" id="GO:0016837">
    <property type="term" value="F:carbon-oxygen lyase activity, acting on polysaccharides"/>
    <property type="evidence" value="ECO:0007669"/>
    <property type="project" value="UniProtKB-ARBA"/>
</dbReference>
<evidence type="ECO:0000256" key="4">
    <source>
        <dbReference type="ARBA" id="ARBA00022729"/>
    </source>
</evidence>
<dbReference type="RefSeq" id="WP_343331362.1">
    <property type="nucleotide sequence ID" value="NZ_JAPOHD010000005.1"/>
</dbReference>
<name>A0A9X3J5X0_9BACT</name>
<sequence>MIQTKLALIILFFMAMACYGSAATNGQTNPDYPEELQQLHKNVLDYILDEPINIEDVIVLLDELQEDGSWVNIDYSSQQRGAWQPVEHLRNLLQIVRAYKIPGTEIYESKKASDKIHLVLNYWLENDFICPNWWYPVIGVPRELNPIMLLLEPEISKKQKEQALVILNRCKIGRTGQNKVWQSGNVLLTSMLVKDVPMIKKAGESIKEELTVSIGEGVQPDWSYHQHGPQLQFGNYGLSYVDDMIKWITILRKTPYHFDENSVTVLRNYLLEGLQWVTWKHQMDISACGRQLFIDSPEQKAATLSRQFRKMEKLDPDNSAEYLKANDYTSLTGQKYFWRSNFYVFRKPEYYFSVKMCSDRVIGAESCNSENIQGYYMGDGATYLYQTGEEYRNIFPFWDWKKVPGTTTQQDEEPLPVLTASGYRIESDFVGGMIGRPIGKYPAAGMATMKYRRNGLAANKAWFFVQDMIVCLGSGISSETGLPVTTSINQTFLNGEVEIQAEEIIESNGVKSLVNPKWILHDSVGYFFPNGGNLKLETKIVDGSWNRVAKRYPDKIAHTAVFKLYFDHGENPKSKDYQYIILPGATKEKLIELEKKFPFEIINEADKQEVVSAQGWNRSIVFYEPGESEAMGGIEVDKSCILMIDQVLGNMNVQISDPTINLDQVKLTLSKKLWINNRIVEEAGKSVINIKFLRTEYSDNSTEFTFTKNENSLF</sequence>
<accession>A0A9X3J5X0</accession>
<dbReference type="Gene3D" id="1.50.10.100">
    <property type="entry name" value="Chondroitin AC/alginate lyase"/>
    <property type="match status" value="1"/>
</dbReference>
<dbReference type="Gene3D" id="2.60.220.10">
    <property type="entry name" value="Polysaccharide lyase family 8-like, C-terminal"/>
    <property type="match status" value="1"/>
</dbReference>
<comment type="subunit">
    <text evidence="3">Monomer.</text>
</comment>
<protein>
    <submittedName>
        <fullName evidence="11">Polysaccharide lyase beta-sandwich domain-containing protein</fullName>
    </submittedName>
</protein>
<reference evidence="11" key="1">
    <citation type="submission" date="2022-11" db="EMBL/GenBank/DDBJ databases">
        <title>Marilongibacter aestuarii gen. nov., sp. nov., isolated from tidal flat sediment.</title>
        <authorList>
            <person name="Jiayan W."/>
        </authorList>
    </citation>
    <scope>NUCLEOTIDE SEQUENCE</scope>
    <source>
        <strain evidence="11">Z1-6</strain>
    </source>
</reference>
<feature type="signal peptide" evidence="8">
    <location>
        <begin position="1"/>
        <end position="22"/>
    </location>
</feature>
<feature type="active site" evidence="7">
    <location>
        <position position="290"/>
    </location>
</feature>
<evidence type="ECO:0000256" key="3">
    <source>
        <dbReference type="ARBA" id="ARBA00011245"/>
    </source>
</evidence>
<dbReference type="GO" id="GO:0030246">
    <property type="term" value="F:carbohydrate binding"/>
    <property type="evidence" value="ECO:0007669"/>
    <property type="project" value="InterPro"/>
</dbReference>
<dbReference type="InterPro" id="IPR011013">
    <property type="entry name" value="Gal_mutarotase_sf_dom"/>
</dbReference>
<keyword evidence="12" id="KW-1185">Reference proteome</keyword>
<dbReference type="GO" id="GO:0005975">
    <property type="term" value="P:carbohydrate metabolic process"/>
    <property type="evidence" value="ECO:0007669"/>
    <property type="project" value="InterPro"/>
</dbReference>
<comment type="similarity">
    <text evidence="2">Belongs to the polysaccharide lyase 8 family.</text>
</comment>
<feature type="chain" id="PRO_5040861006" evidence="8">
    <location>
        <begin position="23"/>
        <end position="714"/>
    </location>
</feature>
<dbReference type="InterPro" id="IPR008929">
    <property type="entry name" value="Chondroitin_lyas"/>
</dbReference>
<gene>
    <name evidence="11" type="ORF">OU798_01640</name>
</gene>
<feature type="active site" evidence="7">
    <location>
        <position position="236"/>
    </location>
</feature>
<feature type="domain" description="Polysaccharide lyase family 8 central" evidence="9">
    <location>
        <begin position="335"/>
        <end position="585"/>
    </location>
</feature>
<dbReference type="PROSITE" id="PS51257">
    <property type="entry name" value="PROKAR_LIPOPROTEIN"/>
    <property type="match status" value="1"/>
</dbReference>
<dbReference type="Proteomes" id="UP001145087">
    <property type="component" value="Unassembled WGS sequence"/>
</dbReference>
<evidence type="ECO:0000256" key="1">
    <source>
        <dbReference type="ARBA" id="ARBA00001913"/>
    </source>
</evidence>
<comment type="caution">
    <text evidence="11">The sequence shown here is derived from an EMBL/GenBank/DDBJ whole genome shotgun (WGS) entry which is preliminary data.</text>
</comment>
<dbReference type="Gene3D" id="2.70.98.10">
    <property type="match status" value="1"/>
</dbReference>
<dbReference type="EMBL" id="JAPOHD010000005">
    <property type="protein sequence ID" value="MCY1719025.1"/>
    <property type="molecule type" value="Genomic_DNA"/>
</dbReference>